<evidence type="ECO:0000313" key="7">
    <source>
        <dbReference type="EMBL" id="UQZ86306.1"/>
    </source>
</evidence>
<keyword evidence="5" id="KW-1015">Disulfide bond</keyword>
<reference evidence="7" key="2">
    <citation type="journal article" date="2021" name="J Anim Sci Technol">
        <title>Complete genome sequence of Paenibacillus konkukensis sp. nov. SK3146 as a potential probiotic strain.</title>
        <authorList>
            <person name="Jung H.I."/>
            <person name="Park S."/>
            <person name="Niu K.M."/>
            <person name="Lee S.W."/>
            <person name="Kothari D."/>
            <person name="Yi K.J."/>
            <person name="Kim S.K."/>
        </authorList>
    </citation>
    <scope>NUCLEOTIDE SEQUENCE</scope>
    <source>
        <strain evidence="7">SK3146</strain>
    </source>
</reference>
<dbReference type="Gene3D" id="3.30.9.10">
    <property type="entry name" value="D-Amino Acid Oxidase, subunit A, domain 2"/>
    <property type="match status" value="1"/>
</dbReference>
<dbReference type="InterPro" id="IPR006076">
    <property type="entry name" value="FAD-dep_OxRdtase"/>
</dbReference>
<proteinExistence type="predicted"/>
<dbReference type="EMBL" id="CP027059">
    <property type="protein sequence ID" value="UQZ86306.1"/>
    <property type="molecule type" value="Genomic_DNA"/>
</dbReference>
<dbReference type="Pfam" id="PF00355">
    <property type="entry name" value="Rieske"/>
    <property type="match status" value="1"/>
</dbReference>
<protein>
    <submittedName>
        <fullName evidence="7">Cytochrome b6-f complex iron-sulfur subunit 1</fullName>
    </submittedName>
</protein>
<evidence type="ECO:0000256" key="2">
    <source>
        <dbReference type="ARBA" id="ARBA00022723"/>
    </source>
</evidence>
<evidence type="ECO:0000256" key="5">
    <source>
        <dbReference type="ARBA" id="ARBA00023157"/>
    </source>
</evidence>
<evidence type="ECO:0000313" key="8">
    <source>
        <dbReference type="Proteomes" id="UP001057134"/>
    </source>
</evidence>
<keyword evidence="4" id="KW-0411">Iron-sulfur</keyword>
<keyword evidence="8" id="KW-1185">Reference proteome</keyword>
<evidence type="ECO:0000256" key="3">
    <source>
        <dbReference type="ARBA" id="ARBA00023004"/>
    </source>
</evidence>
<name>A0ABY4RXB5_9BACL</name>
<dbReference type="Proteomes" id="UP001057134">
    <property type="component" value="Chromosome"/>
</dbReference>
<reference evidence="7" key="1">
    <citation type="submission" date="2018-02" db="EMBL/GenBank/DDBJ databases">
        <authorList>
            <person name="Kim S.-K."/>
            <person name="Jung H.-I."/>
            <person name="Lee S.-W."/>
        </authorList>
    </citation>
    <scope>NUCLEOTIDE SEQUENCE</scope>
    <source>
        <strain evidence="7">SK3146</strain>
    </source>
</reference>
<dbReference type="PANTHER" id="PTHR13847:SF274">
    <property type="entry name" value="RIESKE 2FE-2S IRON-SULFUR PROTEIN YHFW-RELATED"/>
    <property type="match status" value="1"/>
</dbReference>
<dbReference type="InterPro" id="IPR036922">
    <property type="entry name" value="Rieske_2Fe-2S_sf"/>
</dbReference>
<dbReference type="SUPFAM" id="SSF50022">
    <property type="entry name" value="ISP domain"/>
    <property type="match status" value="1"/>
</dbReference>
<feature type="domain" description="Rieske" evidence="6">
    <location>
        <begin position="430"/>
        <end position="516"/>
    </location>
</feature>
<organism evidence="7 8">
    <name type="scientific">Paenibacillus konkukensis</name>
    <dbReference type="NCBI Taxonomy" id="2020716"/>
    <lineage>
        <taxon>Bacteria</taxon>
        <taxon>Bacillati</taxon>
        <taxon>Bacillota</taxon>
        <taxon>Bacilli</taxon>
        <taxon>Bacillales</taxon>
        <taxon>Paenibacillaceae</taxon>
        <taxon>Paenibacillus</taxon>
    </lineage>
</organism>
<accession>A0ABY4RXB5</accession>
<gene>
    <name evidence="7" type="primary">petC1</name>
    <name evidence="7" type="ORF">SK3146_05599</name>
</gene>
<evidence type="ECO:0000256" key="1">
    <source>
        <dbReference type="ARBA" id="ARBA00022714"/>
    </source>
</evidence>
<dbReference type="InterPro" id="IPR036188">
    <property type="entry name" value="FAD/NAD-bd_sf"/>
</dbReference>
<dbReference type="PANTHER" id="PTHR13847">
    <property type="entry name" value="SARCOSINE DEHYDROGENASE-RELATED"/>
    <property type="match status" value="1"/>
</dbReference>
<keyword evidence="2" id="KW-0479">Metal-binding</keyword>
<dbReference type="InterPro" id="IPR017941">
    <property type="entry name" value="Rieske_2Fe-2S"/>
</dbReference>
<dbReference type="PRINTS" id="PR00162">
    <property type="entry name" value="RIESKE"/>
</dbReference>
<dbReference type="PROSITE" id="PS51296">
    <property type="entry name" value="RIESKE"/>
    <property type="match status" value="1"/>
</dbReference>
<keyword evidence="3" id="KW-0408">Iron</keyword>
<dbReference type="InterPro" id="IPR038010">
    <property type="entry name" value="YhfW_C"/>
</dbReference>
<dbReference type="CDD" id="cd03477">
    <property type="entry name" value="Rieske_YhfW_C"/>
    <property type="match status" value="1"/>
</dbReference>
<dbReference type="Pfam" id="PF01266">
    <property type="entry name" value="DAO"/>
    <property type="match status" value="1"/>
</dbReference>
<dbReference type="SUPFAM" id="SSF51971">
    <property type="entry name" value="Nucleotide-binding domain"/>
    <property type="match status" value="1"/>
</dbReference>
<dbReference type="InterPro" id="IPR005805">
    <property type="entry name" value="Rieske_Fe-S_prot_C"/>
</dbReference>
<evidence type="ECO:0000259" key="6">
    <source>
        <dbReference type="PROSITE" id="PS51296"/>
    </source>
</evidence>
<sequence length="516" mass="57301">MTMTLQSEPAAVSMPQFPDSYWLRSMPIPQFPKLLANLETDVTVIGGGITGMATAYLLAKQGVKVIVLNAGRILEGTTGSTTAKITAQHDLIYDEFIAHFGEEKARLYYEANHEALTWITATAAELGVDCQLSEEDACVYTSRDDYVQKIQAEYKAYEKLGIPSAYADTAPLPYETKAAVIMKRQARFNPVPFLARLAEEIIRMGGQIFEQTTVVGSTLETRPTVRTKHGPQITCSHVVSASHFPYRDLKGLYFARLHAERSYVLAVRTKQPYPGGMYISAEEPKRSLRPLLIDGEPAVLLGGEGHKAGQGICTFQYYEHLQKFGEETFGLRDILYRWSAQDLYTLDNMPYIGQAWPGVPNHWIATGFRKWGMTSGIAAAMLNAKLITGEKSPYEEVFTPRRFHADPSIKTFIKQNADVAMHFLTGQLETPHKEPEDLSPDEGALVQVNGKKAGAYRDAAGKLHVVDTTCTHMGCEVEWNEAERTWDCPCHGSRYSYSGDVIEGPAKEALAQVELT</sequence>
<keyword evidence="1" id="KW-0001">2Fe-2S</keyword>
<dbReference type="Gene3D" id="2.102.10.10">
    <property type="entry name" value="Rieske [2Fe-2S] iron-sulphur domain"/>
    <property type="match status" value="1"/>
</dbReference>
<dbReference type="Gene3D" id="3.50.50.60">
    <property type="entry name" value="FAD/NAD(P)-binding domain"/>
    <property type="match status" value="1"/>
</dbReference>
<evidence type="ECO:0000256" key="4">
    <source>
        <dbReference type="ARBA" id="ARBA00023014"/>
    </source>
</evidence>